<evidence type="ECO:0000256" key="5">
    <source>
        <dbReference type="SAM" id="MobiDB-lite"/>
    </source>
</evidence>
<dbReference type="InterPro" id="IPR020846">
    <property type="entry name" value="MFS_dom"/>
</dbReference>
<feature type="transmembrane region" description="Helical" evidence="6">
    <location>
        <begin position="284"/>
        <end position="303"/>
    </location>
</feature>
<dbReference type="GO" id="GO:0022857">
    <property type="term" value="F:transmembrane transporter activity"/>
    <property type="evidence" value="ECO:0007669"/>
    <property type="project" value="InterPro"/>
</dbReference>
<dbReference type="InterPro" id="IPR005828">
    <property type="entry name" value="MFS_sugar_transport-like"/>
</dbReference>
<dbReference type="AlphaFoldDB" id="A0AAD4CWA0"/>
<dbReference type="Proteomes" id="UP001194746">
    <property type="component" value="Unassembled WGS sequence"/>
</dbReference>
<feature type="transmembrane region" description="Helical" evidence="6">
    <location>
        <begin position="479"/>
        <end position="501"/>
    </location>
</feature>
<keyword evidence="9" id="KW-1185">Reference proteome</keyword>
<proteinExistence type="predicted"/>
<feature type="transmembrane region" description="Helical" evidence="6">
    <location>
        <begin position="507"/>
        <end position="525"/>
    </location>
</feature>
<feature type="transmembrane region" description="Helical" evidence="6">
    <location>
        <begin position="382"/>
        <end position="403"/>
    </location>
</feature>
<organism evidence="8 9">
    <name type="scientific">Aspergillus nanangensis</name>
    <dbReference type="NCBI Taxonomy" id="2582783"/>
    <lineage>
        <taxon>Eukaryota</taxon>
        <taxon>Fungi</taxon>
        <taxon>Dikarya</taxon>
        <taxon>Ascomycota</taxon>
        <taxon>Pezizomycotina</taxon>
        <taxon>Eurotiomycetes</taxon>
        <taxon>Eurotiomycetidae</taxon>
        <taxon>Eurotiales</taxon>
        <taxon>Aspergillaceae</taxon>
        <taxon>Aspergillus</taxon>
        <taxon>Aspergillus subgen. Circumdati</taxon>
    </lineage>
</organism>
<reference evidence="8" key="2">
    <citation type="submission" date="2020-02" db="EMBL/GenBank/DDBJ databases">
        <authorList>
            <person name="Gilchrist C.L.M."/>
            <person name="Chooi Y.-H."/>
        </authorList>
    </citation>
    <scope>NUCLEOTIDE SEQUENCE</scope>
    <source>
        <strain evidence="8">MST-FP2251</strain>
    </source>
</reference>
<evidence type="ECO:0000256" key="4">
    <source>
        <dbReference type="ARBA" id="ARBA00023136"/>
    </source>
</evidence>
<keyword evidence="3 6" id="KW-1133">Transmembrane helix</keyword>
<name>A0AAD4CWA0_ASPNN</name>
<feature type="transmembrane region" description="Helical" evidence="6">
    <location>
        <begin position="193"/>
        <end position="211"/>
    </location>
</feature>
<dbReference type="EMBL" id="VCAU01000006">
    <property type="protein sequence ID" value="KAF9893884.1"/>
    <property type="molecule type" value="Genomic_DNA"/>
</dbReference>
<reference evidence="8" key="1">
    <citation type="journal article" date="2019" name="Beilstein J. Org. Chem.">
        <title>Nanangenines: drimane sesquiterpenoids as the dominant metabolite cohort of a novel Australian fungus, Aspergillus nanangensis.</title>
        <authorList>
            <person name="Lacey H.J."/>
            <person name="Gilchrist C.L.M."/>
            <person name="Crombie A."/>
            <person name="Kalaitzis J.A."/>
            <person name="Vuong D."/>
            <person name="Rutledge P.J."/>
            <person name="Turner P."/>
            <person name="Pitt J.I."/>
            <person name="Lacey E."/>
            <person name="Chooi Y.H."/>
            <person name="Piggott A.M."/>
        </authorList>
    </citation>
    <scope>NUCLEOTIDE SEQUENCE</scope>
    <source>
        <strain evidence="8">MST-FP2251</strain>
    </source>
</reference>
<evidence type="ECO:0000256" key="2">
    <source>
        <dbReference type="ARBA" id="ARBA00022692"/>
    </source>
</evidence>
<evidence type="ECO:0000256" key="6">
    <source>
        <dbReference type="SAM" id="Phobius"/>
    </source>
</evidence>
<feature type="domain" description="Major facilitator superfamily (MFS) profile" evidence="7">
    <location>
        <begin position="94"/>
        <end position="529"/>
    </location>
</feature>
<evidence type="ECO:0000256" key="3">
    <source>
        <dbReference type="ARBA" id="ARBA00022989"/>
    </source>
</evidence>
<evidence type="ECO:0000313" key="9">
    <source>
        <dbReference type="Proteomes" id="UP001194746"/>
    </source>
</evidence>
<feature type="region of interest" description="Disordered" evidence="5">
    <location>
        <begin position="1"/>
        <end position="23"/>
    </location>
</feature>
<dbReference type="Pfam" id="PF00083">
    <property type="entry name" value="Sugar_tr"/>
    <property type="match status" value="1"/>
</dbReference>
<keyword evidence="2 6" id="KW-0812">Transmembrane</keyword>
<comment type="subcellular location">
    <subcellularLocation>
        <location evidence="1">Membrane</location>
        <topology evidence="1">Multi-pass membrane protein</topology>
    </subcellularLocation>
</comment>
<feature type="transmembrane region" description="Helical" evidence="6">
    <location>
        <begin position="255"/>
        <end position="272"/>
    </location>
</feature>
<feature type="region of interest" description="Disordered" evidence="5">
    <location>
        <begin position="634"/>
        <end position="667"/>
    </location>
</feature>
<protein>
    <recommendedName>
        <fullName evidence="7">Major facilitator superfamily (MFS) profile domain-containing protein</fullName>
    </recommendedName>
</protein>
<keyword evidence="4 6" id="KW-0472">Membrane</keyword>
<dbReference type="Gene3D" id="1.20.1250.20">
    <property type="entry name" value="MFS general substrate transporter like domains"/>
    <property type="match status" value="1"/>
</dbReference>
<gene>
    <name evidence="8" type="ORF">FE257_010054</name>
</gene>
<feature type="transmembrane region" description="Helical" evidence="6">
    <location>
        <begin position="169"/>
        <end position="187"/>
    </location>
</feature>
<accession>A0AAD4CWA0</accession>
<dbReference type="PANTHER" id="PTHR24064">
    <property type="entry name" value="SOLUTE CARRIER FAMILY 22 MEMBER"/>
    <property type="match status" value="1"/>
</dbReference>
<dbReference type="GO" id="GO:0016020">
    <property type="term" value="C:membrane"/>
    <property type="evidence" value="ECO:0007669"/>
    <property type="project" value="UniProtKB-SubCell"/>
</dbReference>
<dbReference type="InterPro" id="IPR036259">
    <property type="entry name" value="MFS_trans_sf"/>
</dbReference>
<feature type="transmembrane region" description="Helical" evidence="6">
    <location>
        <begin position="446"/>
        <end position="467"/>
    </location>
</feature>
<dbReference type="SUPFAM" id="SSF103473">
    <property type="entry name" value="MFS general substrate transporter"/>
    <property type="match status" value="1"/>
</dbReference>
<feature type="transmembrane region" description="Helical" evidence="6">
    <location>
        <begin position="415"/>
        <end position="434"/>
    </location>
</feature>
<evidence type="ECO:0000259" key="7">
    <source>
        <dbReference type="PROSITE" id="PS50850"/>
    </source>
</evidence>
<comment type="caution">
    <text evidence="8">The sequence shown here is derived from an EMBL/GenBank/DDBJ whole genome shotgun (WGS) entry which is preliminary data.</text>
</comment>
<dbReference type="PROSITE" id="PS50850">
    <property type="entry name" value="MFS"/>
    <property type="match status" value="1"/>
</dbReference>
<sequence length="667" mass="75563">MTDFGPRAPHGPDMSGTHDPLEDMDMNEKGAFDALIRPDDSYTPDGTYWADLNILRRIKFVSAYDSKEAKRELSGIWEMTKKDPLSPVSYYFRNMVLPGAGLGLEGYVLFSIGNLKPLFQASFKECWDDNTICNPQWLHAIDYLEICGIIVGQILVGVLGDWIGRRWGLIQDATIMLLGLVMLTAAWGVTQNGWIICYAWSLFVYGIGVGGEYPMTATSGMENAVGSGKISTKEDRLHRGRKVTSAFLMQGWGQFFNQVILIILLLCFHHGSGNNPYSAVSAQWTYRVSFAIPAVGTLWLVYYRAYHMKAASKQLVSAKKKASVTGYDVHSLKLTFQHFGLRIFATAGGWFANDVFFYGNKLFQSEFIKVISPQSDSIMPTWLWNLCNVGVSLVGYYCASFLIDNKLYGRKWMQIVGFLMCFVLFIVPAFHFEYYTSPEHIKEFQAMYFLSSFFNQFGPNSVTFLVAAEVFPTPIRATAHGLSAAWGKAGALLASVLYNYIDTQTKFYVVPWFGLAGVVLTYFFLPDTTGLDLKEQERRWMYIREGREHEYHGPAVHSKHLSVWERLRGVGKYYDADLDYQQKVAEYREEWETAMSQRVAEKGMGEEVDLDTDESLLEGHIHTYFHRTSPMFRPMEQQNGKADNFALPPAAQDGESEDSLNEKSGRN</sequence>
<feature type="transmembrane region" description="Helical" evidence="6">
    <location>
        <begin position="143"/>
        <end position="162"/>
    </location>
</feature>
<evidence type="ECO:0000313" key="8">
    <source>
        <dbReference type="EMBL" id="KAF9893884.1"/>
    </source>
</evidence>
<evidence type="ECO:0000256" key="1">
    <source>
        <dbReference type="ARBA" id="ARBA00004141"/>
    </source>
</evidence>